<feature type="signal peptide" evidence="1">
    <location>
        <begin position="1"/>
        <end position="25"/>
    </location>
</feature>
<dbReference type="RefSeq" id="WP_129987295.1">
    <property type="nucleotide sequence ID" value="NZ_SDPU01000021.1"/>
</dbReference>
<evidence type="ECO:0000256" key="1">
    <source>
        <dbReference type="SAM" id="SignalP"/>
    </source>
</evidence>
<feature type="chain" id="PRO_5020456992" evidence="1">
    <location>
        <begin position="26"/>
        <end position="301"/>
    </location>
</feature>
<name>A0A4Q5J256_9ACTN</name>
<dbReference type="AlphaFoldDB" id="A0A4Q5J256"/>
<reference evidence="2 3" key="1">
    <citation type="submission" date="2019-01" db="EMBL/GenBank/DDBJ databases">
        <title>Nocardioides guangzhouensis sp. nov., an actinobacterium isolated from soil.</title>
        <authorList>
            <person name="Fu Y."/>
            <person name="Cai Y."/>
            <person name="Lin Z."/>
            <person name="Chen P."/>
        </authorList>
    </citation>
    <scope>NUCLEOTIDE SEQUENCE [LARGE SCALE GENOMIC DNA]</scope>
    <source>
        <strain evidence="2 3">NBRC 105384</strain>
    </source>
</reference>
<accession>A0A4Q5J256</accession>
<keyword evidence="1" id="KW-0732">Signal</keyword>
<gene>
    <name evidence="2" type="ORF">ETU37_10735</name>
</gene>
<protein>
    <submittedName>
        <fullName evidence="2">Uncharacterized protein</fullName>
    </submittedName>
</protein>
<proteinExistence type="predicted"/>
<dbReference type="Proteomes" id="UP000291189">
    <property type="component" value="Unassembled WGS sequence"/>
</dbReference>
<dbReference type="PROSITE" id="PS51257">
    <property type="entry name" value="PROKAR_LIPOPROTEIN"/>
    <property type="match status" value="1"/>
</dbReference>
<dbReference type="OrthoDB" id="3790995at2"/>
<dbReference type="EMBL" id="SDPU01000021">
    <property type="protein sequence ID" value="RYU12463.1"/>
    <property type="molecule type" value="Genomic_DNA"/>
</dbReference>
<keyword evidence="3" id="KW-1185">Reference proteome</keyword>
<sequence length="301" mass="31541">MTRRPPALRRAILPLLPFLTLAALAAGCGSATVVRGTGPDEAGGPDRFDAPPPVEIAYDGGTASLDPWTYCYVNVCADGAPPEEPHFVGSPAEVRVSYPLEGWTFSADFSPAGDRCGRHQQVELRPGPDGVTVVRPVGLAGRYDVTLAGAQEGGGDLYTTFRWETPTSGELPEPTARAAVLADHDGTLDSYGVELALTNLAATPGTADATIEVRDASGGTVTLVPRRQPGCQPEGSVSWLLGDRAAHEATTLTGDTFTYRVVVTLDGTEHVATATWPDDVIPDNEPSVALEFAPPLPALSR</sequence>
<organism evidence="2 3">
    <name type="scientific">Nocardioides iriomotensis</name>
    <dbReference type="NCBI Taxonomy" id="715784"/>
    <lineage>
        <taxon>Bacteria</taxon>
        <taxon>Bacillati</taxon>
        <taxon>Actinomycetota</taxon>
        <taxon>Actinomycetes</taxon>
        <taxon>Propionibacteriales</taxon>
        <taxon>Nocardioidaceae</taxon>
        <taxon>Nocardioides</taxon>
    </lineage>
</organism>
<comment type="caution">
    <text evidence="2">The sequence shown here is derived from an EMBL/GenBank/DDBJ whole genome shotgun (WGS) entry which is preliminary data.</text>
</comment>
<evidence type="ECO:0000313" key="2">
    <source>
        <dbReference type="EMBL" id="RYU12463.1"/>
    </source>
</evidence>
<evidence type="ECO:0000313" key="3">
    <source>
        <dbReference type="Proteomes" id="UP000291189"/>
    </source>
</evidence>